<evidence type="ECO:0000256" key="1">
    <source>
        <dbReference type="ARBA" id="ARBA00005352"/>
    </source>
</evidence>
<evidence type="ECO:0000259" key="2">
    <source>
        <dbReference type="Pfam" id="PF19031"/>
    </source>
</evidence>
<sequence length="504" mass="57501">MTTKSEIELKSFFIFNSSYDSKEGEEYNKVLYYYPSTDDINTQVNNVGLVEAIIKFTGNFKPSGPLNSLHTQKKRQLYYEPEPNYWMVITINLPYINKTKNDSTVVEYIEEDVHDTVYRAILKQAYCMYRLFSGTYSSTEQQHSITTLRSKLEHFFSAYLKTLNLTNCDILNVFAGIHFLPLDKQNFLNVQCFINALECNYPIIEYVSFLFNDSLIWSGIEPDDTQIIYQYLIGTLLPANIETELQGGSIPRNPSSPFASLHYGRFITGPLNLKTTNTIGKVPKIFLNNEANPAVYYFIVYRALNATICLFVNGDVDLTVDLFKELDEFMGSRLSSIASDIAEYCTRNIIPPSNSDTSPRFIYFNKLNLAYKSTVHLDNRQSGNVACNKELVQIMADMNSRKDLLSYAGETIVKTMNDYWVVGKVSNLREFYVALQHKNASLIDISGLLGKVFGDSLIMWEVYDLLAVLECANGIRPQNCINVAQDEVKKICDTELKGIFFHPM</sequence>
<dbReference type="GO" id="GO:0035658">
    <property type="term" value="C:Mon1-Ccz1 complex"/>
    <property type="evidence" value="ECO:0007669"/>
    <property type="project" value="InterPro"/>
</dbReference>
<dbReference type="PANTHER" id="PTHR13056">
    <property type="entry name" value="VACUOLAR FUSION PROTEIN CCZ1 HOMOLOG-RELATED"/>
    <property type="match status" value="1"/>
</dbReference>
<evidence type="ECO:0000313" key="5">
    <source>
        <dbReference type="EMBL" id="KAK5639874.1"/>
    </source>
</evidence>
<dbReference type="InterPro" id="IPR043989">
    <property type="entry name" value="CCZ1/INTU/HSP4_longin_3"/>
</dbReference>
<reference evidence="5 6" key="1">
    <citation type="journal article" date="2024" name="Insects">
        <title>An Improved Chromosome-Level Genome Assembly of the Firefly Pyrocoelia pectoralis.</title>
        <authorList>
            <person name="Fu X."/>
            <person name="Meyer-Rochow V.B."/>
            <person name="Ballantyne L."/>
            <person name="Zhu X."/>
        </authorList>
    </citation>
    <scope>NUCLEOTIDE SEQUENCE [LARGE SCALE GENOMIC DNA]</scope>
    <source>
        <strain evidence="5">XCY_ONT2</strain>
    </source>
</reference>
<keyword evidence="6" id="KW-1185">Reference proteome</keyword>
<proteinExistence type="inferred from homology"/>
<evidence type="ECO:0000313" key="6">
    <source>
        <dbReference type="Proteomes" id="UP001329430"/>
    </source>
</evidence>
<dbReference type="Pfam" id="PF19033">
    <property type="entry name" value="Intu_longin_3"/>
    <property type="match status" value="1"/>
</dbReference>
<dbReference type="Pfam" id="PF19031">
    <property type="entry name" value="Intu_longin_1"/>
    <property type="match status" value="1"/>
</dbReference>
<comment type="caution">
    <text evidence="5">The sequence shown here is derived from an EMBL/GenBank/DDBJ whole genome shotgun (WGS) entry which is preliminary data.</text>
</comment>
<dbReference type="InterPro" id="IPR043988">
    <property type="entry name" value="CCZ1/INTU_longin_2"/>
</dbReference>
<evidence type="ECO:0000259" key="4">
    <source>
        <dbReference type="Pfam" id="PF19033"/>
    </source>
</evidence>
<dbReference type="Pfam" id="PF19032">
    <property type="entry name" value="Intu_longin_2"/>
    <property type="match status" value="1"/>
</dbReference>
<comment type="similarity">
    <text evidence="1">Belongs to the CCZ1 family.</text>
</comment>
<feature type="domain" description="CCZ1/INTU/HPS4 third Longin" evidence="4">
    <location>
        <begin position="356"/>
        <end position="446"/>
    </location>
</feature>
<protein>
    <recommendedName>
        <fullName evidence="7">Vacuolar fusion protein CCZ1</fullName>
    </recommendedName>
</protein>
<organism evidence="5 6">
    <name type="scientific">Pyrocoelia pectoralis</name>
    <dbReference type="NCBI Taxonomy" id="417401"/>
    <lineage>
        <taxon>Eukaryota</taxon>
        <taxon>Metazoa</taxon>
        <taxon>Ecdysozoa</taxon>
        <taxon>Arthropoda</taxon>
        <taxon>Hexapoda</taxon>
        <taxon>Insecta</taxon>
        <taxon>Pterygota</taxon>
        <taxon>Neoptera</taxon>
        <taxon>Endopterygota</taxon>
        <taxon>Coleoptera</taxon>
        <taxon>Polyphaga</taxon>
        <taxon>Elateriformia</taxon>
        <taxon>Elateroidea</taxon>
        <taxon>Lampyridae</taxon>
        <taxon>Lampyrinae</taxon>
        <taxon>Pyrocoelia</taxon>
    </lineage>
</organism>
<dbReference type="InterPro" id="IPR043987">
    <property type="entry name" value="CCZ1/INTU/HSP4_longin_1"/>
</dbReference>
<accession>A0AAN7VAJ6</accession>
<feature type="domain" description="CCZ1/INTU/HSP4 first Longin" evidence="2">
    <location>
        <begin position="9"/>
        <end position="134"/>
    </location>
</feature>
<evidence type="ECO:0008006" key="7">
    <source>
        <dbReference type="Google" id="ProtNLM"/>
    </source>
</evidence>
<dbReference type="GO" id="GO:0016192">
    <property type="term" value="P:vesicle-mediated transport"/>
    <property type="evidence" value="ECO:0007669"/>
    <property type="project" value="InterPro"/>
</dbReference>
<name>A0AAN7VAJ6_9COLE</name>
<feature type="domain" description="CCZ1/INTU second Longin" evidence="3">
    <location>
        <begin position="204"/>
        <end position="331"/>
    </location>
</feature>
<gene>
    <name evidence="5" type="ORF">RI129_010685</name>
</gene>
<dbReference type="PANTHER" id="PTHR13056:SF0">
    <property type="entry name" value="VACUOLAR FUSION PROTEIN CCZ1 HOMOLOG-RELATED"/>
    <property type="match status" value="1"/>
</dbReference>
<dbReference type="Proteomes" id="UP001329430">
    <property type="component" value="Chromosome 8"/>
</dbReference>
<dbReference type="InterPro" id="IPR013176">
    <property type="entry name" value="Ccz1"/>
</dbReference>
<dbReference type="EMBL" id="JAVRBK010000008">
    <property type="protein sequence ID" value="KAK5639874.1"/>
    <property type="molecule type" value="Genomic_DNA"/>
</dbReference>
<dbReference type="AlphaFoldDB" id="A0AAN7VAJ6"/>
<evidence type="ECO:0000259" key="3">
    <source>
        <dbReference type="Pfam" id="PF19032"/>
    </source>
</evidence>